<dbReference type="EMBL" id="MN035350">
    <property type="protein sequence ID" value="QDH90206.1"/>
    <property type="molecule type" value="Genomic_RNA"/>
</dbReference>
<protein>
    <recommendedName>
        <fullName evidence="2">Maturation</fullName>
    </recommendedName>
</protein>
<evidence type="ECO:0000313" key="1">
    <source>
        <dbReference type="EMBL" id="QDH90206.1"/>
    </source>
</evidence>
<accession>A0A514D9D1</accession>
<evidence type="ECO:0008006" key="2">
    <source>
        <dbReference type="Google" id="ProtNLM"/>
    </source>
</evidence>
<sequence length="355" mass="38884">MGGPFFTKKCYASVEGKATNISRASGNSWFHYDGVLMPYDVRNLSYPASQESDDITLSRYGATAVARCSPTNPVANLTTFLGETLKDGLPSIPGIKGWERRAQILASAGEEFLNVVFGWDPLISDIKSTAKAIAHAKAVMKQFERDAGKVVRRSYYFDTESSSTTSQFASNVGPYYGHLPDMSQCNLSYLFDETGNVFKTSKVVKKRWFSGAFTYHIPGGVSNSAMDRSVLELKRVFGLNLTPETLWNLTPWSWALDWVTNAGDVLANLSAQAQFGQVLRYGYVMEHIKCTDTYYFSSTAPSSFGDRSSVATLSLITETKKRVGANPFGFGLTWDGLSATQKAIAAAIGLTIGRN</sequence>
<proteinExistence type="predicted"/>
<organism evidence="1">
    <name type="scientific">Leviviridae sp</name>
    <dbReference type="NCBI Taxonomy" id="2027243"/>
    <lineage>
        <taxon>Viruses</taxon>
        <taxon>Riboviria</taxon>
        <taxon>Orthornavirae</taxon>
        <taxon>Lenarviricota</taxon>
        <taxon>Leviviricetes</taxon>
        <taxon>Norzivirales</taxon>
        <taxon>Fiersviridae</taxon>
    </lineage>
</organism>
<gene>
    <name evidence="1" type="ORF">H2Rhizo31716e3402_000003</name>
</gene>
<reference evidence="1" key="1">
    <citation type="submission" date="2019-05" db="EMBL/GenBank/DDBJ databases">
        <title>Metatranscriptomic reconstruction reveals RNA viruses with the potential to shape carbon cycling in soil.</title>
        <authorList>
            <person name="Starr E.P."/>
            <person name="Nuccio E."/>
            <person name="Pett-Ridge J."/>
            <person name="Banfield J.F."/>
            <person name="Firestone M.K."/>
        </authorList>
    </citation>
    <scope>NUCLEOTIDE SEQUENCE</scope>
    <source>
        <strain evidence="1">H2_Rhizo_31_scaffold_716_e_3402</strain>
    </source>
</reference>
<name>A0A514D9D1_9VIRU</name>